<evidence type="ECO:0000313" key="3">
    <source>
        <dbReference type="EMBL" id="SIS92570.1"/>
    </source>
</evidence>
<sequence>MKEKINYILILFASIATYGQVNLSLKPDKIDYESGEVINLTIILELNGDELVQQSRLQLPDLSKFNMVGSASFKDGVLLPESNTSLSQSITRIALEPKQKGKIKIGSVLVTVNNKIYKTEPFDIFIKDVEKKVPTKSTASNEVYLNMDIENRDVYEYQPTIAILRGYSRNIDNLRKVKNINLPEQDRLDVHTVNFNKSEIDPSGISNMPTQVLAVFMVFPNEAGYVEVPSVSASVSTYSNNSKIVSNKVKLNVKKLPEDAPEGFKNAVGKFKIDVYTTTNEKIEAKKPVNITVKISGEGNMTTMHLPEIEKSEDYEIFAPKIVNTILPGNTGLKGDIFANYVIIPNKAGILNVKTEDFSFFDPENGKYVNLGPQSLSLNSLTEEQLNASMTTVEKMNDYTNDFLETVDSPVLKTTAFKVKEKRKFHWNTLMINIAILISLIIIFLLFRKWQKNKRLLIEATRSKSLGSVAETEAQIRETLKTDISDYFSYLNNLRQEENFDSFFATISEMDAEVRSEYFNGATGSFSSFIENYKGRAVAEEYEALQQRIQIEKYSPVRSAQSLNDLYNDIVKLYPRISK</sequence>
<evidence type="ECO:0000313" key="5">
    <source>
        <dbReference type="Proteomes" id="UP000238314"/>
    </source>
</evidence>
<reference evidence="2 5" key="1">
    <citation type="submission" date="2016-11" db="EMBL/GenBank/DDBJ databases">
        <title>Whole genomes of Flavobacteriaceae.</title>
        <authorList>
            <person name="Stine C."/>
            <person name="Li C."/>
            <person name="Tadesse D."/>
        </authorList>
    </citation>
    <scope>NUCLEOTIDE SEQUENCE [LARGE SCALE GENOMIC DNA]</scope>
    <source>
        <strain evidence="2 5">DSM 21068</strain>
    </source>
</reference>
<dbReference type="PANTHER" id="PTHR40940:SF2">
    <property type="entry name" value="BATD"/>
    <property type="match status" value="1"/>
</dbReference>
<evidence type="ECO:0000313" key="2">
    <source>
        <dbReference type="EMBL" id="PQA93793.1"/>
    </source>
</evidence>
<dbReference type="Proteomes" id="UP000186246">
    <property type="component" value="Unassembled WGS sequence"/>
</dbReference>
<keyword evidence="5" id="KW-1185">Reference proteome</keyword>
<dbReference type="EMBL" id="FTOJ01000006">
    <property type="protein sequence ID" value="SIS92570.1"/>
    <property type="molecule type" value="Genomic_DNA"/>
</dbReference>
<dbReference type="AlphaFoldDB" id="A0A1N7N2L6"/>
<keyword evidence="1" id="KW-0472">Membrane</keyword>
<dbReference type="OrthoDB" id="2079210at2"/>
<dbReference type="EMBL" id="MUGO01000012">
    <property type="protein sequence ID" value="PQA93793.1"/>
    <property type="molecule type" value="Genomic_DNA"/>
</dbReference>
<reference evidence="4" key="3">
    <citation type="submission" date="2017-01" db="EMBL/GenBank/DDBJ databases">
        <authorList>
            <person name="Varghese N."/>
            <person name="Submissions S."/>
        </authorList>
    </citation>
    <scope>NUCLEOTIDE SEQUENCE [LARGE SCALE GENOMIC DNA]</scope>
    <source>
        <strain evidence="4">DSM 21068</strain>
    </source>
</reference>
<keyword evidence="1" id="KW-0812">Transmembrane</keyword>
<dbReference type="RefSeq" id="WP_076452023.1">
    <property type="nucleotide sequence ID" value="NZ_FTOJ01000006.1"/>
</dbReference>
<keyword evidence="1" id="KW-1133">Transmembrane helix</keyword>
<proteinExistence type="predicted"/>
<dbReference type="Proteomes" id="UP000238314">
    <property type="component" value="Unassembled WGS sequence"/>
</dbReference>
<dbReference type="STRING" id="551459.SAMN05421796_106143"/>
<dbReference type="InterPro" id="IPR025738">
    <property type="entry name" value="BatD"/>
</dbReference>
<reference evidence="3" key="2">
    <citation type="submission" date="2017-01" db="EMBL/GenBank/DDBJ databases">
        <authorList>
            <person name="Mah S.A."/>
            <person name="Swanson W.J."/>
            <person name="Moy G.W."/>
            <person name="Vacquier V.D."/>
        </authorList>
    </citation>
    <scope>NUCLEOTIDE SEQUENCE [LARGE SCALE GENOMIC DNA]</scope>
    <source>
        <strain evidence="3">DSM 21068</strain>
    </source>
</reference>
<dbReference type="Pfam" id="PF13584">
    <property type="entry name" value="BatD"/>
    <property type="match status" value="1"/>
</dbReference>
<organism evidence="3 4">
    <name type="scientific">Chryseobacterium piscicola</name>
    <dbReference type="NCBI Taxonomy" id="551459"/>
    <lineage>
        <taxon>Bacteria</taxon>
        <taxon>Pseudomonadati</taxon>
        <taxon>Bacteroidota</taxon>
        <taxon>Flavobacteriia</taxon>
        <taxon>Flavobacteriales</taxon>
        <taxon>Weeksellaceae</taxon>
        <taxon>Chryseobacterium group</taxon>
        <taxon>Chryseobacterium</taxon>
    </lineage>
</organism>
<evidence type="ECO:0000313" key="4">
    <source>
        <dbReference type="Proteomes" id="UP000186246"/>
    </source>
</evidence>
<name>A0A1N7N2L6_9FLAO</name>
<protein>
    <submittedName>
        <fullName evidence="3">Oxygen tolerance</fullName>
    </submittedName>
</protein>
<evidence type="ECO:0000256" key="1">
    <source>
        <dbReference type="SAM" id="Phobius"/>
    </source>
</evidence>
<accession>A0A1N7N2L6</accession>
<feature type="transmembrane region" description="Helical" evidence="1">
    <location>
        <begin position="425"/>
        <end position="447"/>
    </location>
</feature>
<dbReference type="PANTHER" id="PTHR40940">
    <property type="entry name" value="PROTEIN BATD-RELATED"/>
    <property type="match status" value="1"/>
</dbReference>
<gene>
    <name evidence="2" type="ORF">B0A70_08375</name>
    <name evidence="3" type="ORF">SAMN05421796_106143</name>
</gene>